<organism evidence="1 2">
    <name type="scientific">Prorocentrum cordatum</name>
    <dbReference type="NCBI Taxonomy" id="2364126"/>
    <lineage>
        <taxon>Eukaryota</taxon>
        <taxon>Sar</taxon>
        <taxon>Alveolata</taxon>
        <taxon>Dinophyceae</taxon>
        <taxon>Prorocentrales</taxon>
        <taxon>Prorocentraceae</taxon>
        <taxon>Prorocentrum</taxon>
    </lineage>
</organism>
<dbReference type="EMBL" id="CAUYUJ010000028">
    <property type="protein sequence ID" value="CAK0788295.1"/>
    <property type="molecule type" value="Genomic_DNA"/>
</dbReference>
<protein>
    <recommendedName>
        <fullName evidence="3">Thioredoxin domain-containing protein</fullName>
    </recommendedName>
</protein>
<dbReference type="InterPro" id="IPR036249">
    <property type="entry name" value="Thioredoxin-like_sf"/>
</dbReference>
<evidence type="ECO:0000313" key="2">
    <source>
        <dbReference type="Proteomes" id="UP001189429"/>
    </source>
</evidence>
<sequence>GLTALLLWAPWHPPSVHLTKVLDAIAAEQKSVRFGKANTDVCASLATSLGASQVPFAAFFDPRGRKVDSLAGADPPRLLEKAKALATRPFVQEDAGGGEVEAGDLHSRRAPAAAGAGRIRALLCCGSKLSKGADLYWSAPGVRCLVIPCTAAQGEADWARGVGLGAAAEGGDVLADLVSSLN</sequence>
<dbReference type="Gene3D" id="3.40.30.10">
    <property type="entry name" value="Glutaredoxin"/>
    <property type="match status" value="1"/>
</dbReference>
<proteinExistence type="predicted"/>
<dbReference type="SUPFAM" id="SSF52833">
    <property type="entry name" value="Thioredoxin-like"/>
    <property type="match status" value="1"/>
</dbReference>
<dbReference type="Proteomes" id="UP001189429">
    <property type="component" value="Unassembled WGS sequence"/>
</dbReference>
<feature type="non-terminal residue" evidence="1">
    <location>
        <position position="1"/>
    </location>
</feature>
<reference evidence="1" key="1">
    <citation type="submission" date="2023-10" db="EMBL/GenBank/DDBJ databases">
        <authorList>
            <person name="Chen Y."/>
            <person name="Shah S."/>
            <person name="Dougan E. K."/>
            <person name="Thang M."/>
            <person name="Chan C."/>
        </authorList>
    </citation>
    <scope>NUCLEOTIDE SEQUENCE [LARGE SCALE GENOMIC DNA]</scope>
</reference>
<name>A0ABN9P6X5_9DINO</name>
<comment type="caution">
    <text evidence="1">The sequence shown here is derived from an EMBL/GenBank/DDBJ whole genome shotgun (WGS) entry which is preliminary data.</text>
</comment>
<gene>
    <name evidence="1" type="ORF">PCOR1329_LOCUS231</name>
</gene>
<evidence type="ECO:0000313" key="1">
    <source>
        <dbReference type="EMBL" id="CAK0788295.1"/>
    </source>
</evidence>
<accession>A0ABN9P6X5</accession>
<evidence type="ECO:0008006" key="3">
    <source>
        <dbReference type="Google" id="ProtNLM"/>
    </source>
</evidence>
<keyword evidence="2" id="KW-1185">Reference proteome</keyword>
<dbReference type="CDD" id="cd02947">
    <property type="entry name" value="TRX_family"/>
    <property type="match status" value="1"/>
</dbReference>